<reference evidence="2" key="1">
    <citation type="submission" date="2022-06" db="EMBL/GenBank/DDBJ databases">
        <title>Sequencing the genomes of 1000 actinobacteria strains.</title>
        <authorList>
            <person name="Klenk H.-P."/>
        </authorList>
    </citation>
    <scope>NUCLEOTIDE SEQUENCE</scope>
    <source>
        <strain evidence="2">DSM 46694</strain>
    </source>
</reference>
<dbReference type="RefSeq" id="WP_253744623.1">
    <property type="nucleotide sequence ID" value="NZ_BAABKA010000015.1"/>
</dbReference>
<dbReference type="InterPro" id="IPR029069">
    <property type="entry name" value="HotDog_dom_sf"/>
</dbReference>
<organism evidence="2 3">
    <name type="scientific">Nonomuraea thailandensis</name>
    <dbReference type="NCBI Taxonomy" id="1188745"/>
    <lineage>
        <taxon>Bacteria</taxon>
        <taxon>Bacillati</taxon>
        <taxon>Actinomycetota</taxon>
        <taxon>Actinomycetes</taxon>
        <taxon>Streptosporangiales</taxon>
        <taxon>Streptosporangiaceae</taxon>
        <taxon>Nonomuraea</taxon>
    </lineage>
</organism>
<dbReference type="Pfam" id="PF13452">
    <property type="entry name" value="FAS1_DH_region"/>
    <property type="match status" value="1"/>
</dbReference>
<dbReference type="PIRSF" id="PIRSF018072">
    <property type="entry name" value="UCP018072"/>
    <property type="match status" value="1"/>
</dbReference>
<evidence type="ECO:0000259" key="1">
    <source>
        <dbReference type="Pfam" id="PF13452"/>
    </source>
</evidence>
<dbReference type="InterPro" id="IPR016709">
    <property type="entry name" value="HadA-like"/>
</dbReference>
<protein>
    <submittedName>
        <fullName evidence="2">Acyl dehydratase</fullName>
    </submittedName>
</protein>
<evidence type="ECO:0000313" key="2">
    <source>
        <dbReference type="EMBL" id="MCP2357501.1"/>
    </source>
</evidence>
<keyword evidence="3" id="KW-1185">Reference proteome</keyword>
<sequence>MRIDELRAMIGREVTYTAPEELGRAALRYFAQAVGDDNPLYTDDAYARVHGYDGVVAPPTLICETNQYTGLPRDADGFAGHSWHLDVPGARLVRGGNAYEFHQPVRPGDVITVTWRVQDVQEKAGKLFVISRATYTNQHGDLLAVNEETLIWIPAP</sequence>
<evidence type="ECO:0000313" key="3">
    <source>
        <dbReference type="Proteomes" id="UP001139648"/>
    </source>
</evidence>
<dbReference type="InterPro" id="IPR039569">
    <property type="entry name" value="FAS1-like_DH_region"/>
</dbReference>
<feature type="domain" description="FAS1-like dehydratase" evidence="1">
    <location>
        <begin position="8"/>
        <end position="143"/>
    </location>
</feature>
<dbReference type="SUPFAM" id="SSF54637">
    <property type="entry name" value="Thioesterase/thiol ester dehydrase-isomerase"/>
    <property type="match status" value="1"/>
</dbReference>
<accession>A0A9X2GEP2</accession>
<comment type="caution">
    <text evidence="2">The sequence shown here is derived from an EMBL/GenBank/DDBJ whole genome shotgun (WGS) entry which is preliminary data.</text>
</comment>
<name>A0A9X2GEP2_9ACTN</name>
<dbReference type="Gene3D" id="3.10.129.10">
    <property type="entry name" value="Hotdog Thioesterase"/>
    <property type="match status" value="1"/>
</dbReference>
<dbReference type="AlphaFoldDB" id="A0A9X2GEP2"/>
<proteinExistence type="predicted"/>
<dbReference type="Proteomes" id="UP001139648">
    <property type="component" value="Unassembled WGS sequence"/>
</dbReference>
<dbReference type="CDD" id="cd03441">
    <property type="entry name" value="R_hydratase_like"/>
    <property type="match status" value="1"/>
</dbReference>
<gene>
    <name evidence="2" type="ORF">HD597_004521</name>
</gene>
<dbReference type="EMBL" id="JAMZEB010000002">
    <property type="protein sequence ID" value="MCP2357501.1"/>
    <property type="molecule type" value="Genomic_DNA"/>
</dbReference>